<accession>E3NK91</accession>
<dbReference type="eggNOG" id="ENOG502RT6G">
    <property type="taxonomic scope" value="Eukaryota"/>
</dbReference>
<dbReference type="Pfam" id="PF07735">
    <property type="entry name" value="FBA_2"/>
    <property type="match status" value="1"/>
</dbReference>
<proteinExistence type="predicted"/>
<dbReference type="PROSITE" id="PS50181">
    <property type="entry name" value="FBOX"/>
    <property type="match status" value="1"/>
</dbReference>
<dbReference type="Proteomes" id="UP000008281">
    <property type="component" value="Unassembled WGS sequence"/>
</dbReference>
<dbReference type="InParanoid" id="E3NK91"/>
<dbReference type="InterPro" id="IPR001810">
    <property type="entry name" value="F-box_dom"/>
</dbReference>
<dbReference type="EMBL" id="DS268788">
    <property type="protein sequence ID" value="EFP01938.1"/>
    <property type="molecule type" value="Genomic_DNA"/>
</dbReference>
<feature type="domain" description="F-box" evidence="1">
    <location>
        <begin position="3"/>
        <end position="49"/>
    </location>
</feature>
<dbReference type="Pfam" id="PF00646">
    <property type="entry name" value="F-box"/>
    <property type="match status" value="1"/>
</dbReference>
<evidence type="ECO:0000313" key="2">
    <source>
        <dbReference type="EMBL" id="EFP01938.1"/>
    </source>
</evidence>
<organism evidence="3">
    <name type="scientific">Caenorhabditis remanei</name>
    <name type="common">Caenorhabditis vulgaris</name>
    <dbReference type="NCBI Taxonomy" id="31234"/>
    <lineage>
        <taxon>Eukaryota</taxon>
        <taxon>Metazoa</taxon>
        <taxon>Ecdysozoa</taxon>
        <taxon>Nematoda</taxon>
        <taxon>Chromadorea</taxon>
        <taxon>Rhabditida</taxon>
        <taxon>Rhabditina</taxon>
        <taxon>Rhabditomorpha</taxon>
        <taxon>Rhabditoidea</taxon>
        <taxon>Rhabditidae</taxon>
        <taxon>Peloderinae</taxon>
        <taxon>Caenorhabditis</taxon>
    </lineage>
</organism>
<dbReference type="AlphaFoldDB" id="E3NK91"/>
<dbReference type="HOGENOM" id="CLU_028840_6_0_1"/>
<reference evidence="2" key="1">
    <citation type="submission" date="2007-07" db="EMBL/GenBank/DDBJ databases">
        <title>PCAP assembly of the Caenorhabditis remanei genome.</title>
        <authorList>
            <consortium name="The Caenorhabditis remanei Sequencing Consortium"/>
            <person name="Wilson R.K."/>
        </authorList>
    </citation>
    <scope>NUCLEOTIDE SEQUENCE [LARGE SCALE GENOMIC DNA]</scope>
    <source>
        <strain evidence="2">PB4641</strain>
    </source>
</reference>
<protein>
    <recommendedName>
        <fullName evidence="1">F-box domain-containing protein</fullName>
    </recommendedName>
</protein>
<dbReference type="PANTHER" id="PTHR21503">
    <property type="entry name" value="F-BOX-CONTAINING HYPOTHETICAL PROTEIN C.ELEGANS"/>
    <property type="match status" value="1"/>
</dbReference>
<dbReference type="STRING" id="31234.E3NK91"/>
<gene>
    <name evidence="2" type="ORF">CRE_13776</name>
</gene>
<dbReference type="InterPro" id="IPR012885">
    <property type="entry name" value="F-box_Sdz-33"/>
</dbReference>
<sequence length="289" mass="33426">MPPLPLLRLPQLVLFEVFKSLSIGEKIKLSFCSKKIFTQINNARLYSQKVIVDLDCLYHNIRVYSENSKERLHIFNCSDTGTNIAPDWQPYRIEGRTVPVIFCFNSIQIFWKNHQEGFLSVVRYLLKIFQCKISTDISDLYQPMISELFDLQLEFKTLTIRPNDQNLLWNQIFSKFGLVEDLNILHIVGPDVRPVFTTWPQKIEIMSSDWFTLEYLLACTCTNITLRGSHLGNKDLDLILKNWKTEGFPNLKWTDGMVIQTDDGSKKATIEIGSSLNSHRIKISISASE</sequence>
<name>E3NK91_CAERE</name>
<evidence type="ECO:0000313" key="3">
    <source>
        <dbReference type="Proteomes" id="UP000008281"/>
    </source>
</evidence>
<evidence type="ECO:0000259" key="1">
    <source>
        <dbReference type="PROSITE" id="PS50181"/>
    </source>
</evidence>
<keyword evidence="3" id="KW-1185">Reference proteome</keyword>
<dbReference type="PANTHER" id="PTHR21503:SF52">
    <property type="entry name" value="F-BOX DOMAIN-CONTAINING PROTEIN"/>
    <property type="match status" value="1"/>
</dbReference>